<evidence type="ECO:0000256" key="9">
    <source>
        <dbReference type="PROSITE-ProRule" id="PRU01091"/>
    </source>
</evidence>
<dbReference type="GO" id="GO:0000976">
    <property type="term" value="F:transcription cis-regulatory region binding"/>
    <property type="evidence" value="ECO:0007669"/>
    <property type="project" value="TreeGrafter"/>
</dbReference>
<dbReference type="InterPro" id="IPR001789">
    <property type="entry name" value="Sig_transdc_resp-reg_receiver"/>
</dbReference>
<dbReference type="Proteomes" id="UP000051757">
    <property type="component" value="Unassembled WGS sequence"/>
</dbReference>
<feature type="domain" description="OmpR/PhoB-type" evidence="11">
    <location>
        <begin position="124"/>
        <end position="218"/>
    </location>
</feature>
<feature type="DNA-binding region" description="OmpR/PhoB-type" evidence="9">
    <location>
        <begin position="124"/>
        <end position="218"/>
    </location>
</feature>
<evidence type="ECO:0000256" key="1">
    <source>
        <dbReference type="ARBA" id="ARBA00004496"/>
    </source>
</evidence>
<dbReference type="Gene3D" id="6.10.250.690">
    <property type="match status" value="1"/>
</dbReference>
<dbReference type="InterPro" id="IPR001867">
    <property type="entry name" value="OmpR/PhoB-type_DNA-bd"/>
</dbReference>
<dbReference type="GO" id="GO:0000156">
    <property type="term" value="F:phosphorelay response regulator activity"/>
    <property type="evidence" value="ECO:0007669"/>
    <property type="project" value="TreeGrafter"/>
</dbReference>
<keyword evidence="6 9" id="KW-0238">DNA-binding</keyword>
<keyword evidence="5" id="KW-0805">Transcription regulation</keyword>
<dbReference type="CDD" id="cd00383">
    <property type="entry name" value="trans_reg_C"/>
    <property type="match status" value="1"/>
</dbReference>
<dbReference type="Gene3D" id="3.40.50.2300">
    <property type="match status" value="1"/>
</dbReference>
<evidence type="ECO:0000313" key="13">
    <source>
        <dbReference type="Proteomes" id="UP000051757"/>
    </source>
</evidence>
<dbReference type="SUPFAM" id="SSF52172">
    <property type="entry name" value="CheY-like"/>
    <property type="match status" value="1"/>
</dbReference>
<dbReference type="EMBL" id="LLXV01000021">
    <property type="protein sequence ID" value="KRG51612.1"/>
    <property type="molecule type" value="Genomic_DNA"/>
</dbReference>
<evidence type="ECO:0000256" key="3">
    <source>
        <dbReference type="ARBA" id="ARBA00022553"/>
    </source>
</evidence>
<evidence type="ECO:0000256" key="6">
    <source>
        <dbReference type="ARBA" id="ARBA00023125"/>
    </source>
</evidence>
<evidence type="ECO:0000256" key="8">
    <source>
        <dbReference type="PROSITE-ProRule" id="PRU00169"/>
    </source>
</evidence>
<dbReference type="Pfam" id="PF00486">
    <property type="entry name" value="Trans_reg_C"/>
    <property type="match status" value="1"/>
</dbReference>
<evidence type="ECO:0000313" key="12">
    <source>
        <dbReference type="EMBL" id="KRG51612.1"/>
    </source>
</evidence>
<dbReference type="Pfam" id="PF00072">
    <property type="entry name" value="Response_reg"/>
    <property type="match status" value="1"/>
</dbReference>
<evidence type="ECO:0000259" key="10">
    <source>
        <dbReference type="PROSITE" id="PS50110"/>
    </source>
</evidence>
<evidence type="ECO:0000256" key="7">
    <source>
        <dbReference type="ARBA" id="ARBA00023163"/>
    </source>
</evidence>
<dbReference type="PROSITE" id="PS51755">
    <property type="entry name" value="OMPR_PHOB"/>
    <property type="match status" value="1"/>
</dbReference>
<dbReference type="OrthoDB" id="9802426at2"/>
<dbReference type="InterPro" id="IPR039420">
    <property type="entry name" value="WalR-like"/>
</dbReference>
<reference evidence="12 13" key="1">
    <citation type="journal article" date="2016" name="Front. Microbiol.">
        <title>Genome Sequence of Type Strains of Genus Stenotrophomonas.</title>
        <authorList>
            <person name="Patil P.P."/>
            <person name="Midha S."/>
            <person name="Kumar S."/>
            <person name="Patil P.B."/>
        </authorList>
    </citation>
    <scope>NUCLEOTIDE SEQUENCE [LARGE SCALE GENOMIC DNA]</scope>
    <source>
        <strain evidence="12 13">LMG 978</strain>
    </source>
</reference>
<protein>
    <submittedName>
        <fullName evidence="12">Two-component system response regulator</fullName>
    </submittedName>
</protein>
<dbReference type="GO" id="GO:0006355">
    <property type="term" value="P:regulation of DNA-templated transcription"/>
    <property type="evidence" value="ECO:0007669"/>
    <property type="project" value="InterPro"/>
</dbReference>
<gene>
    <name evidence="12" type="ORF">ARC23_07805</name>
</gene>
<proteinExistence type="predicted"/>
<comment type="caution">
    <text evidence="12">The sequence shown here is derived from an EMBL/GenBank/DDBJ whole genome shotgun (WGS) entry which is preliminary data.</text>
</comment>
<dbReference type="SUPFAM" id="SSF46894">
    <property type="entry name" value="C-terminal effector domain of the bipartite response regulators"/>
    <property type="match status" value="1"/>
</dbReference>
<dbReference type="AlphaFoldDB" id="A0A0R0B319"/>
<dbReference type="InterPro" id="IPR036388">
    <property type="entry name" value="WH-like_DNA-bd_sf"/>
</dbReference>
<dbReference type="GO" id="GO:0032993">
    <property type="term" value="C:protein-DNA complex"/>
    <property type="evidence" value="ECO:0007669"/>
    <property type="project" value="TreeGrafter"/>
</dbReference>
<keyword evidence="13" id="KW-1185">Reference proteome</keyword>
<keyword evidence="7" id="KW-0804">Transcription</keyword>
<comment type="subcellular location">
    <subcellularLocation>
        <location evidence="1">Cytoplasm</location>
    </subcellularLocation>
</comment>
<keyword evidence="3 8" id="KW-0597">Phosphoprotein</keyword>
<evidence type="ECO:0000256" key="2">
    <source>
        <dbReference type="ARBA" id="ARBA00022490"/>
    </source>
</evidence>
<evidence type="ECO:0000259" key="11">
    <source>
        <dbReference type="PROSITE" id="PS51755"/>
    </source>
</evidence>
<dbReference type="PANTHER" id="PTHR48111:SF35">
    <property type="entry name" value="TRANSCRIPTIONAL REGULATORY PROTEIN QSEB"/>
    <property type="match status" value="1"/>
</dbReference>
<name>A0A0R0B319_9GAMM</name>
<keyword evidence="4" id="KW-0902">Two-component regulatory system</keyword>
<dbReference type="SMART" id="SM00862">
    <property type="entry name" value="Trans_reg_C"/>
    <property type="match status" value="1"/>
</dbReference>
<dbReference type="PANTHER" id="PTHR48111">
    <property type="entry name" value="REGULATOR OF RPOS"/>
    <property type="match status" value="1"/>
</dbReference>
<feature type="domain" description="Response regulatory" evidence="10">
    <location>
        <begin position="2"/>
        <end position="116"/>
    </location>
</feature>
<dbReference type="InterPro" id="IPR011006">
    <property type="entry name" value="CheY-like_superfamily"/>
</dbReference>
<organism evidence="12 13">
    <name type="scientific">Stenotrophomonas beteli</name>
    <dbReference type="NCBI Taxonomy" id="3384461"/>
    <lineage>
        <taxon>Bacteria</taxon>
        <taxon>Pseudomonadati</taxon>
        <taxon>Pseudomonadota</taxon>
        <taxon>Gammaproteobacteria</taxon>
        <taxon>Lysobacterales</taxon>
        <taxon>Lysobacteraceae</taxon>
        <taxon>Stenotrophomonas</taxon>
        <taxon>Stenotrophomonas maltophilia group</taxon>
    </lineage>
</organism>
<evidence type="ECO:0000256" key="4">
    <source>
        <dbReference type="ARBA" id="ARBA00023012"/>
    </source>
</evidence>
<dbReference type="GO" id="GO:0005829">
    <property type="term" value="C:cytosol"/>
    <property type="evidence" value="ECO:0007669"/>
    <property type="project" value="TreeGrafter"/>
</dbReference>
<dbReference type="SMART" id="SM00448">
    <property type="entry name" value="REC"/>
    <property type="match status" value="1"/>
</dbReference>
<dbReference type="InterPro" id="IPR016032">
    <property type="entry name" value="Sig_transdc_resp-reg_C-effctor"/>
</dbReference>
<accession>A0A0R0B319</accession>
<dbReference type="Gene3D" id="1.10.10.10">
    <property type="entry name" value="Winged helix-like DNA-binding domain superfamily/Winged helix DNA-binding domain"/>
    <property type="match status" value="1"/>
</dbReference>
<feature type="modified residue" description="4-aspartylphosphate" evidence="8">
    <location>
        <position position="51"/>
    </location>
</feature>
<dbReference type="PROSITE" id="PS50110">
    <property type="entry name" value="RESPONSE_REGULATORY"/>
    <property type="match status" value="1"/>
</dbReference>
<sequence>MRVLLVEDDQRIGEGIASGLAMHGISSKHVMTAVKAAEAHREETFHAIVLDLGLPDKDGLEFLDEVRAFEPELPVLVLSARDSIEARVNALHNGADDYLTKPFDLRELAARIHALVRRTMGRTTQAIHAGPLRLEPASGLAWLDGAPVTLSRREVDLLTHLSSNDGRWVLPEVLAERVFGMGSNVGSNTLNVHIHNIRRKLGTGVIETTRGLGYRLGWRDSPGN</sequence>
<keyword evidence="2" id="KW-0963">Cytoplasm</keyword>
<evidence type="ECO:0000256" key="5">
    <source>
        <dbReference type="ARBA" id="ARBA00023015"/>
    </source>
</evidence>